<dbReference type="InterPro" id="IPR019670">
    <property type="entry name" value="DUF2523"/>
</dbReference>
<sequence>MPAVLIGIFVGIASRLIARLLIGAGLTLITFNFINGLCERLESMLRGYLYSLPSDFLYIVQILKFDFYLSVVISAYSIAGSIKAAKVFLGKA</sequence>
<keyword evidence="1" id="KW-0812">Transmembrane</keyword>
<dbReference type="RefSeq" id="WP_005031507.1">
    <property type="nucleotide sequence ID" value="NZ_KB849756.1"/>
</dbReference>
<proteinExistence type="predicted"/>
<dbReference type="OrthoDB" id="9956007at2"/>
<dbReference type="Pfam" id="PF10734">
    <property type="entry name" value="DUF2523"/>
    <property type="match status" value="1"/>
</dbReference>
<keyword evidence="3" id="KW-1185">Reference proteome</keyword>
<evidence type="ECO:0000313" key="3">
    <source>
        <dbReference type="Proteomes" id="UP000013251"/>
    </source>
</evidence>
<protein>
    <recommendedName>
        <fullName evidence="4">DUF2523 domain-containing protein</fullName>
    </recommendedName>
</protein>
<accession>N9EVD4</accession>
<feature type="transmembrane region" description="Helical" evidence="1">
    <location>
        <begin position="16"/>
        <end position="36"/>
    </location>
</feature>
<comment type="caution">
    <text evidence="2">The sequence shown here is derived from an EMBL/GenBank/DDBJ whole genome shotgun (WGS) entry which is preliminary data.</text>
</comment>
<organism evidence="2 3">
    <name type="scientific">Acinetobacter bereziniae LMG 1003 = CIP 70.12</name>
    <dbReference type="NCBI Taxonomy" id="981324"/>
    <lineage>
        <taxon>Bacteria</taxon>
        <taxon>Pseudomonadati</taxon>
        <taxon>Pseudomonadota</taxon>
        <taxon>Gammaproteobacteria</taxon>
        <taxon>Moraxellales</taxon>
        <taxon>Moraxellaceae</taxon>
        <taxon>Acinetobacter</taxon>
    </lineage>
</organism>
<reference evidence="2 3" key="1">
    <citation type="submission" date="2013-02" db="EMBL/GenBank/DDBJ databases">
        <title>The Genome Sequence of Acinetobacter bereziniae CIP 70.12.</title>
        <authorList>
            <consortium name="The Broad Institute Genome Sequencing Platform"/>
            <consortium name="The Broad Institute Genome Sequencing Center for Infectious Disease"/>
            <person name="Cerqueira G."/>
            <person name="Feldgarden M."/>
            <person name="Courvalin P."/>
            <person name="Perichon B."/>
            <person name="Grillot-Courvalin C."/>
            <person name="Clermont D."/>
            <person name="Rocha E."/>
            <person name="Yoon E.-J."/>
            <person name="Nemec A."/>
            <person name="Walker B."/>
            <person name="Young S.K."/>
            <person name="Zeng Q."/>
            <person name="Gargeya S."/>
            <person name="Fitzgerald M."/>
            <person name="Haas B."/>
            <person name="Abouelleil A."/>
            <person name="Alvarado L."/>
            <person name="Arachchi H.M."/>
            <person name="Berlin A.M."/>
            <person name="Chapman S.B."/>
            <person name="Dewar J."/>
            <person name="Goldberg J."/>
            <person name="Griggs A."/>
            <person name="Gujja S."/>
            <person name="Hansen M."/>
            <person name="Howarth C."/>
            <person name="Imamovic A."/>
            <person name="Larimer J."/>
            <person name="McCowan C."/>
            <person name="Murphy C."/>
            <person name="Neiman D."/>
            <person name="Pearson M."/>
            <person name="Priest M."/>
            <person name="Roberts A."/>
            <person name="Saif S."/>
            <person name="Shea T."/>
            <person name="Sisk P."/>
            <person name="Sykes S."/>
            <person name="Wortman J."/>
            <person name="Nusbaum C."/>
            <person name="Birren B."/>
        </authorList>
    </citation>
    <scope>NUCLEOTIDE SEQUENCE [LARGE SCALE GENOMIC DNA]</scope>
    <source>
        <strain evidence="2 3">CIP 70.12</strain>
    </source>
</reference>
<evidence type="ECO:0000313" key="2">
    <source>
        <dbReference type="EMBL" id="ENV96648.1"/>
    </source>
</evidence>
<dbReference type="EMBL" id="APQG01000024">
    <property type="protein sequence ID" value="ENV96648.1"/>
    <property type="molecule type" value="Genomic_DNA"/>
</dbReference>
<dbReference type="PATRIC" id="fig|1217650.3.peg.2005"/>
<dbReference type="AlphaFoldDB" id="N9EVD4"/>
<gene>
    <name evidence="2" type="ORF">F938_02052</name>
</gene>
<keyword evidence="1" id="KW-0472">Membrane</keyword>
<dbReference type="HOGENOM" id="CLU_186544_0_0_6"/>
<evidence type="ECO:0000256" key="1">
    <source>
        <dbReference type="SAM" id="Phobius"/>
    </source>
</evidence>
<dbReference type="Proteomes" id="UP000013251">
    <property type="component" value="Unassembled WGS sequence"/>
</dbReference>
<name>N9EVD4_ACIBZ</name>
<keyword evidence="1" id="KW-1133">Transmembrane helix</keyword>
<evidence type="ECO:0008006" key="4">
    <source>
        <dbReference type="Google" id="ProtNLM"/>
    </source>
</evidence>
<feature type="transmembrane region" description="Helical" evidence="1">
    <location>
        <begin position="56"/>
        <end position="79"/>
    </location>
</feature>